<proteinExistence type="predicted"/>
<evidence type="ECO:0000313" key="2">
    <source>
        <dbReference type="Proteomes" id="UP000003959"/>
    </source>
</evidence>
<reference evidence="2" key="1">
    <citation type="journal article" date="2011" name="Proc. Natl. Acad. Sci. U.S.A.">
        <title>Genomic insights into the physiology and ecology of the marine filamentous cyanobacterium Lyngbya majuscula.</title>
        <authorList>
            <person name="Jones A.C."/>
            <person name="Monroe E.A."/>
            <person name="Podell S."/>
            <person name="Hess W.R."/>
            <person name="Klages S."/>
            <person name="Esquenazi E."/>
            <person name="Niessen S."/>
            <person name="Hoover H."/>
            <person name="Rothmann M."/>
            <person name="Lasken R.S."/>
            <person name="Yates J.R.III."/>
            <person name="Reinhardt R."/>
            <person name="Kube M."/>
            <person name="Burkart M.D."/>
            <person name="Allen E.E."/>
            <person name="Dorrestein P.C."/>
            <person name="Gerwick W.H."/>
            <person name="Gerwick L."/>
        </authorList>
    </citation>
    <scope>NUCLEOTIDE SEQUENCE [LARGE SCALE GENOMIC DNA]</scope>
    <source>
        <strain evidence="2">3L</strain>
    </source>
</reference>
<sequence length="33" mass="3755">MGRNVSIGVGIDETWDRFSTPLNYQLVVQINCE</sequence>
<dbReference type="EMBL" id="GL890956">
    <property type="protein sequence ID" value="EGJ30250.1"/>
    <property type="molecule type" value="Genomic_DNA"/>
</dbReference>
<keyword evidence="2" id="KW-1185">Reference proteome</keyword>
<dbReference type="HOGENOM" id="CLU_3382744_0_0_3"/>
<name>F4XYV9_9CYAN</name>
<gene>
    <name evidence="1" type="ORF">LYNGBM3L_53010</name>
</gene>
<dbReference type="AlphaFoldDB" id="F4XYV9"/>
<evidence type="ECO:0000313" key="1">
    <source>
        <dbReference type="EMBL" id="EGJ30250.1"/>
    </source>
</evidence>
<organism evidence="1 2">
    <name type="scientific">Moorena producens 3L</name>
    <dbReference type="NCBI Taxonomy" id="489825"/>
    <lineage>
        <taxon>Bacteria</taxon>
        <taxon>Bacillati</taxon>
        <taxon>Cyanobacteriota</taxon>
        <taxon>Cyanophyceae</taxon>
        <taxon>Coleofasciculales</taxon>
        <taxon>Coleofasciculaceae</taxon>
        <taxon>Moorena</taxon>
    </lineage>
</organism>
<dbReference type="Proteomes" id="UP000003959">
    <property type="component" value="Unassembled WGS sequence"/>
</dbReference>
<protein>
    <submittedName>
        <fullName evidence="1">Uncharacterized protein</fullName>
    </submittedName>
</protein>
<accession>F4XYV9</accession>